<evidence type="ECO:0000313" key="2">
    <source>
        <dbReference type="EMBL" id="MPW26261.1"/>
    </source>
</evidence>
<proteinExistence type="predicted"/>
<dbReference type="EMBL" id="WHNX01000015">
    <property type="protein sequence ID" value="MPW26261.1"/>
    <property type="molecule type" value="Genomic_DNA"/>
</dbReference>
<evidence type="ECO:0000313" key="3">
    <source>
        <dbReference type="Proteomes" id="UP000440004"/>
    </source>
</evidence>
<sequence length="138" mass="16249">MRELKRSSKVVEEIKLGDKTLKINLNFDDILNNYRKTQLEIVKAEQEVRRLQTEGVQKEKLSESITIYGESIIAMFKLVFGEENTADILEFYEDNYTEMAQEVIPFITEVISPKIQEVAKERKSKLKQKYKPNRKFGR</sequence>
<accession>A0A6A7KAF3</accession>
<protein>
    <submittedName>
        <fullName evidence="2">Uncharacterized protein</fullName>
    </submittedName>
</protein>
<feature type="coiled-coil region" evidence="1">
    <location>
        <begin position="27"/>
        <end position="61"/>
    </location>
</feature>
<dbReference type="Proteomes" id="UP000440004">
    <property type="component" value="Unassembled WGS sequence"/>
</dbReference>
<name>A0A6A7KAF3_9FIRM</name>
<keyword evidence="3" id="KW-1185">Reference proteome</keyword>
<reference evidence="2 3" key="1">
    <citation type="submission" date="2019-10" db="EMBL/GenBank/DDBJ databases">
        <title>Alkalibaculum tamaniensis sp.nov., a new alkaliphilic acetogen, isolated on methoxylated aromatics from a mud volcano.</title>
        <authorList>
            <person name="Khomyakova M.A."/>
            <person name="Merkel A.Y."/>
            <person name="Bonch-Osmolovskaya E.A."/>
            <person name="Slobodkin A.I."/>
        </authorList>
    </citation>
    <scope>NUCLEOTIDE SEQUENCE [LARGE SCALE GENOMIC DNA]</scope>
    <source>
        <strain evidence="2 3">M08DMB</strain>
    </source>
</reference>
<dbReference type="RefSeq" id="WP_152804591.1">
    <property type="nucleotide sequence ID" value="NZ_WHNX01000015.1"/>
</dbReference>
<organism evidence="2 3">
    <name type="scientific">Alkalibaculum sporogenes</name>
    <dbReference type="NCBI Taxonomy" id="2655001"/>
    <lineage>
        <taxon>Bacteria</taxon>
        <taxon>Bacillati</taxon>
        <taxon>Bacillota</taxon>
        <taxon>Clostridia</taxon>
        <taxon>Eubacteriales</taxon>
        <taxon>Eubacteriaceae</taxon>
        <taxon>Alkalibaculum</taxon>
    </lineage>
</organism>
<evidence type="ECO:0000256" key="1">
    <source>
        <dbReference type="SAM" id="Coils"/>
    </source>
</evidence>
<comment type="caution">
    <text evidence="2">The sequence shown here is derived from an EMBL/GenBank/DDBJ whole genome shotgun (WGS) entry which is preliminary data.</text>
</comment>
<gene>
    <name evidence="2" type="ORF">GC105_10725</name>
</gene>
<dbReference type="AlphaFoldDB" id="A0A6A7KAF3"/>
<keyword evidence="1" id="KW-0175">Coiled coil</keyword>